<dbReference type="PROSITE" id="PS51141">
    <property type="entry name" value="ZF_SBP"/>
    <property type="match status" value="1"/>
</dbReference>
<dbReference type="Pfam" id="PF03110">
    <property type="entry name" value="SBP"/>
    <property type="match status" value="1"/>
</dbReference>
<dbReference type="Proteomes" id="UP001058974">
    <property type="component" value="Chromosome 7"/>
</dbReference>
<dbReference type="GO" id="GO:0003677">
    <property type="term" value="F:DNA binding"/>
    <property type="evidence" value="ECO:0007669"/>
    <property type="project" value="UniProtKB-KW"/>
</dbReference>
<gene>
    <name evidence="11" type="ORF">KIW84_071956</name>
</gene>
<evidence type="ECO:0000256" key="2">
    <source>
        <dbReference type="ARBA" id="ARBA00022723"/>
    </source>
</evidence>
<evidence type="ECO:0000256" key="5">
    <source>
        <dbReference type="ARBA" id="ARBA00023015"/>
    </source>
</evidence>
<keyword evidence="6" id="KW-0238">DNA-binding</keyword>
<dbReference type="AlphaFoldDB" id="A0A9D4ZWS7"/>
<accession>A0A9D4ZWS7</accession>
<comment type="subcellular location">
    <subcellularLocation>
        <location evidence="1">Nucleus</location>
    </subcellularLocation>
</comment>
<dbReference type="GO" id="GO:0005634">
    <property type="term" value="C:nucleus"/>
    <property type="evidence" value="ECO:0007669"/>
    <property type="project" value="UniProtKB-SubCell"/>
</dbReference>
<evidence type="ECO:0000313" key="12">
    <source>
        <dbReference type="Proteomes" id="UP001058974"/>
    </source>
</evidence>
<dbReference type="InterPro" id="IPR044817">
    <property type="entry name" value="SBP-like"/>
</dbReference>
<keyword evidence="8" id="KW-0539">Nucleus</keyword>
<reference evidence="11 12" key="1">
    <citation type="journal article" date="2022" name="Nat. Genet.">
        <title>Improved pea reference genome and pan-genome highlight genomic features and evolutionary characteristics.</title>
        <authorList>
            <person name="Yang T."/>
            <person name="Liu R."/>
            <person name="Luo Y."/>
            <person name="Hu S."/>
            <person name="Wang D."/>
            <person name="Wang C."/>
            <person name="Pandey M.K."/>
            <person name="Ge S."/>
            <person name="Xu Q."/>
            <person name="Li N."/>
            <person name="Li G."/>
            <person name="Huang Y."/>
            <person name="Saxena R.K."/>
            <person name="Ji Y."/>
            <person name="Li M."/>
            <person name="Yan X."/>
            <person name="He Y."/>
            <person name="Liu Y."/>
            <person name="Wang X."/>
            <person name="Xiang C."/>
            <person name="Varshney R.K."/>
            <person name="Ding H."/>
            <person name="Gao S."/>
            <person name="Zong X."/>
        </authorList>
    </citation>
    <scope>NUCLEOTIDE SEQUENCE [LARGE SCALE GENOMIC DNA]</scope>
    <source>
        <strain evidence="11 12">cv. Zhongwan 6</strain>
    </source>
</reference>
<sequence length="445" mass="50010">MKLNAKSLSSRWEWDNLSFFNTKEIQNSKSQPPNRSIELDRENNVELFDTPNGSGCSGSELIHNSCSIGSSSNRDKDNSKTCIFAFENSHDFNDKIELSREDPMESSNAPELSSVSGEPLLTLKLGKRMYFEDLCPESDPKNLSFFGDSMSNLSIGKKCKSIGRNLQCSHCQVEGCGLDLSSEKDYYRKHRVCESHSKSPKVVIAGLERRFCQQCSRFHALFEFDEKKRSCRRRLSHHNAKRRKPRPLDIVQSSQSALSSSRCDGEQQISPFSYSKTATNLALQNIDNNMLLQTKDFLLKPANDNVDAPSSVTMLSDDSNVNFTSKVIATKSINPGVEDFITFSDTNATQDFTCALSLLSTNPWDSYATQSISLEHSNRTSTCFQAITHAMSQGTPLASSEYISEHDQHVNSSVWISNSNCEESIHFQEFQLSREPYESGFHPLD</sequence>
<dbReference type="SUPFAM" id="SSF103612">
    <property type="entry name" value="SBT domain"/>
    <property type="match status" value="1"/>
</dbReference>
<dbReference type="PANTHER" id="PTHR31251:SF224">
    <property type="entry name" value="SQUAMOSA PROMOTER-BINDING-LIKE PROTEIN"/>
    <property type="match status" value="1"/>
</dbReference>
<dbReference type="FunFam" id="4.10.1100.10:FF:000001">
    <property type="entry name" value="Squamosa promoter-binding-like protein 14"/>
    <property type="match status" value="1"/>
</dbReference>
<comment type="caution">
    <text evidence="11">The sequence shown here is derived from an EMBL/GenBank/DDBJ whole genome shotgun (WGS) entry which is preliminary data.</text>
</comment>
<proteinExistence type="predicted"/>
<evidence type="ECO:0000256" key="8">
    <source>
        <dbReference type="ARBA" id="ARBA00023242"/>
    </source>
</evidence>
<dbReference type="GO" id="GO:0008270">
    <property type="term" value="F:zinc ion binding"/>
    <property type="evidence" value="ECO:0007669"/>
    <property type="project" value="UniProtKB-KW"/>
</dbReference>
<dbReference type="Gramene" id="Psat07G0195600-T1">
    <property type="protein sequence ID" value="KAI5385160.1"/>
    <property type="gene ID" value="KIW84_071956"/>
</dbReference>
<dbReference type="Gramene" id="Psat7g077080.2">
    <property type="protein sequence ID" value="Psat7g077080.2.cds"/>
    <property type="gene ID" value="Psat7g077080"/>
</dbReference>
<dbReference type="Gramene" id="Psat7g077080.3">
    <property type="protein sequence ID" value="Psat7g077080.3.cds"/>
    <property type="gene ID" value="Psat7g077080"/>
</dbReference>
<keyword evidence="5" id="KW-0805">Transcription regulation</keyword>
<keyword evidence="4" id="KW-0862">Zinc</keyword>
<dbReference type="Gramene" id="Psat7g077080.1">
    <property type="protein sequence ID" value="Psat7g077080.1.cds"/>
    <property type="gene ID" value="Psat7g077080"/>
</dbReference>
<evidence type="ECO:0000256" key="6">
    <source>
        <dbReference type="ARBA" id="ARBA00023125"/>
    </source>
</evidence>
<keyword evidence="3 9" id="KW-0863">Zinc-finger</keyword>
<keyword evidence="12" id="KW-1185">Reference proteome</keyword>
<dbReference type="EMBL" id="JAMSHJ010000007">
    <property type="protein sequence ID" value="KAI5385160.1"/>
    <property type="molecule type" value="Genomic_DNA"/>
</dbReference>
<keyword evidence="2" id="KW-0479">Metal-binding</keyword>
<protein>
    <recommendedName>
        <fullName evidence="10">SBP-type domain-containing protein</fullName>
    </recommendedName>
</protein>
<dbReference type="Gene3D" id="4.10.1100.10">
    <property type="entry name" value="Transcription factor, SBP-box domain"/>
    <property type="match status" value="1"/>
</dbReference>
<evidence type="ECO:0000256" key="3">
    <source>
        <dbReference type="ARBA" id="ARBA00022771"/>
    </source>
</evidence>
<evidence type="ECO:0000256" key="1">
    <source>
        <dbReference type="ARBA" id="ARBA00004123"/>
    </source>
</evidence>
<dbReference type="InterPro" id="IPR036893">
    <property type="entry name" value="SBP_sf"/>
</dbReference>
<evidence type="ECO:0000256" key="9">
    <source>
        <dbReference type="PROSITE-ProRule" id="PRU00470"/>
    </source>
</evidence>
<name>A0A9D4ZWS7_PEA</name>
<organism evidence="11 12">
    <name type="scientific">Pisum sativum</name>
    <name type="common">Garden pea</name>
    <name type="synonym">Lathyrus oleraceus</name>
    <dbReference type="NCBI Taxonomy" id="3888"/>
    <lineage>
        <taxon>Eukaryota</taxon>
        <taxon>Viridiplantae</taxon>
        <taxon>Streptophyta</taxon>
        <taxon>Embryophyta</taxon>
        <taxon>Tracheophyta</taxon>
        <taxon>Spermatophyta</taxon>
        <taxon>Magnoliopsida</taxon>
        <taxon>eudicotyledons</taxon>
        <taxon>Gunneridae</taxon>
        <taxon>Pentapetalae</taxon>
        <taxon>rosids</taxon>
        <taxon>fabids</taxon>
        <taxon>Fabales</taxon>
        <taxon>Fabaceae</taxon>
        <taxon>Papilionoideae</taxon>
        <taxon>50 kb inversion clade</taxon>
        <taxon>NPAAA clade</taxon>
        <taxon>Hologalegina</taxon>
        <taxon>IRL clade</taxon>
        <taxon>Fabeae</taxon>
        <taxon>Lathyrus</taxon>
    </lineage>
</organism>
<feature type="domain" description="SBP-type" evidence="10">
    <location>
        <begin position="168"/>
        <end position="245"/>
    </location>
</feature>
<evidence type="ECO:0000256" key="7">
    <source>
        <dbReference type="ARBA" id="ARBA00023163"/>
    </source>
</evidence>
<dbReference type="PANTHER" id="PTHR31251">
    <property type="entry name" value="SQUAMOSA PROMOTER-BINDING-LIKE PROTEIN 4"/>
    <property type="match status" value="1"/>
</dbReference>
<evidence type="ECO:0000259" key="10">
    <source>
        <dbReference type="PROSITE" id="PS51141"/>
    </source>
</evidence>
<evidence type="ECO:0000313" key="11">
    <source>
        <dbReference type="EMBL" id="KAI5385160.1"/>
    </source>
</evidence>
<evidence type="ECO:0000256" key="4">
    <source>
        <dbReference type="ARBA" id="ARBA00022833"/>
    </source>
</evidence>
<dbReference type="OrthoDB" id="514967at2759"/>
<dbReference type="InterPro" id="IPR004333">
    <property type="entry name" value="SBP_dom"/>
</dbReference>
<keyword evidence="7" id="KW-0804">Transcription</keyword>